<feature type="transmembrane region" description="Helical" evidence="6">
    <location>
        <begin position="90"/>
        <end position="110"/>
    </location>
</feature>
<evidence type="ECO:0000256" key="4">
    <source>
        <dbReference type="ARBA" id="ARBA00022989"/>
    </source>
</evidence>
<organism evidence="7">
    <name type="scientific">freshwater metagenome</name>
    <dbReference type="NCBI Taxonomy" id="449393"/>
    <lineage>
        <taxon>unclassified sequences</taxon>
        <taxon>metagenomes</taxon>
        <taxon>ecological metagenomes</taxon>
    </lineage>
</organism>
<evidence type="ECO:0000256" key="5">
    <source>
        <dbReference type="ARBA" id="ARBA00023136"/>
    </source>
</evidence>
<feature type="transmembrane region" description="Helical" evidence="6">
    <location>
        <begin position="300"/>
        <end position="321"/>
    </location>
</feature>
<feature type="transmembrane region" description="Helical" evidence="6">
    <location>
        <begin position="42"/>
        <end position="60"/>
    </location>
</feature>
<keyword evidence="2" id="KW-1003">Cell membrane</keyword>
<evidence type="ECO:0000256" key="1">
    <source>
        <dbReference type="ARBA" id="ARBA00004651"/>
    </source>
</evidence>
<feature type="transmembrane region" description="Helical" evidence="6">
    <location>
        <begin position="67"/>
        <end position="84"/>
    </location>
</feature>
<dbReference type="GO" id="GO:0015658">
    <property type="term" value="F:branched-chain amino acid transmembrane transporter activity"/>
    <property type="evidence" value="ECO:0007669"/>
    <property type="project" value="InterPro"/>
</dbReference>
<feature type="transmembrane region" description="Helical" evidence="6">
    <location>
        <begin position="117"/>
        <end position="140"/>
    </location>
</feature>
<comment type="subcellular location">
    <subcellularLocation>
        <location evidence="1">Cell membrane</location>
        <topology evidence="1">Multi-pass membrane protein</topology>
    </subcellularLocation>
</comment>
<feature type="transmembrane region" description="Helical" evidence="6">
    <location>
        <begin position="171"/>
        <end position="190"/>
    </location>
</feature>
<dbReference type="CDD" id="cd06581">
    <property type="entry name" value="TM_PBP1_LivM_like"/>
    <property type="match status" value="1"/>
</dbReference>
<evidence type="ECO:0000256" key="6">
    <source>
        <dbReference type="SAM" id="Phobius"/>
    </source>
</evidence>
<dbReference type="EMBL" id="CAEZVG010000063">
    <property type="protein sequence ID" value="CAB4628105.1"/>
    <property type="molecule type" value="Genomic_DNA"/>
</dbReference>
<evidence type="ECO:0000313" key="7">
    <source>
        <dbReference type="EMBL" id="CAB4628105.1"/>
    </source>
</evidence>
<dbReference type="AlphaFoldDB" id="A0A6J6IUJ8"/>
<feature type="transmembrane region" description="Helical" evidence="6">
    <location>
        <begin position="219"/>
        <end position="239"/>
    </location>
</feature>
<dbReference type="GO" id="GO:0005886">
    <property type="term" value="C:plasma membrane"/>
    <property type="evidence" value="ECO:0007669"/>
    <property type="project" value="UniProtKB-SubCell"/>
</dbReference>
<reference evidence="7" key="1">
    <citation type="submission" date="2020-05" db="EMBL/GenBank/DDBJ databases">
        <authorList>
            <person name="Chiriac C."/>
            <person name="Salcher M."/>
            <person name="Ghai R."/>
            <person name="Kavagutti S V."/>
        </authorList>
    </citation>
    <scope>NUCLEOTIDE SEQUENCE</scope>
</reference>
<keyword evidence="4 6" id="KW-1133">Transmembrane helix</keyword>
<dbReference type="Pfam" id="PF02653">
    <property type="entry name" value="BPD_transp_2"/>
    <property type="match status" value="1"/>
</dbReference>
<dbReference type="InterPro" id="IPR001851">
    <property type="entry name" value="ABC_transp_permease"/>
</dbReference>
<dbReference type="InterPro" id="IPR043428">
    <property type="entry name" value="LivM-like"/>
</dbReference>
<sequence length="331" mass="35002">MSSKKRHSIFRKSLTRTIIFAALILFAASTFGAYNQSQLSLVLIYFIGVLSVTLLTGTSGQLSLGQGALMAVGGYSAALAMINLQYPIWLAVPVAMIVAALAGLLLGLAAARLSGPYLAGTTLVIALAIPTIASRFFSIFKGDEGLFMEAGSPPVWLTNLIGEISFEEWELYLVLPFALLALFFASNILLSRTGRVWKSIRDHESAAALSGVNFSREKIYVFIISSAFAGVAGALYGMRGIVAPSVYPVSLSLALLTAAVLGGIRSIAGAFIGTVIVVFLPDWINLVLGNFEMSTQVSDFLPALLSGLLLIATVVINPAGVMGGTHLHKKK</sequence>
<keyword evidence="5 6" id="KW-0472">Membrane</keyword>
<dbReference type="PANTHER" id="PTHR30482:SF20">
    <property type="entry name" value="HIGH-AFFINITY BRANCHED-CHAIN AMINO ACID TRANSPORT SYSTEM PERMEASE PROTEIN LIVM"/>
    <property type="match status" value="1"/>
</dbReference>
<evidence type="ECO:0000256" key="2">
    <source>
        <dbReference type="ARBA" id="ARBA00022475"/>
    </source>
</evidence>
<accession>A0A6J6IUJ8</accession>
<protein>
    <submittedName>
        <fullName evidence="7">Unannotated protein</fullName>
    </submittedName>
</protein>
<evidence type="ECO:0000256" key="3">
    <source>
        <dbReference type="ARBA" id="ARBA00022692"/>
    </source>
</evidence>
<name>A0A6J6IUJ8_9ZZZZ</name>
<gene>
    <name evidence="7" type="ORF">UFOPK1946_00964</name>
</gene>
<dbReference type="PANTHER" id="PTHR30482">
    <property type="entry name" value="HIGH-AFFINITY BRANCHED-CHAIN AMINO ACID TRANSPORT SYSTEM PERMEASE"/>
    <property type="match status" value="1"/>
</dbReference>
<proteinExistence type="predicted"/>
<keyword evidence="3 6" id="KW-0812">Transmembrane</keyword>